<keyword evidence="3" id="KW-0031">Aminopeptidase</keyword>
<dbReference type="Pfam" id="PF17900">
    <property type="entry name" value="Peptidase_M1_N"/>
    <property type="match status" value="1"/>
</dbReference>
<keyword evidence="7" id="KW-0862">Zinc</keyword>
<keyword evidence="5" id="KW-0479">Metal-binding</keyword>
<dbReference type="PANTHER" id="PTHR11533:SF299">
    <property type="entry name" value="AMINOPEPTIDASE"/>
    <property type="match status" value="1"/>
</dbReference>
<feature type="domain" description="Peptidase M1 membrane alanine aminopeptidase" evidence="9">
    <location>
        <begin position="239"/>
        <end position="451"/>
    </location>
</feature>
<dbReference type="GO" id="GO:0006508">
    <property type="term" value="P:proteolysis"/>
    <property type="evidence" value="ECO:0007669"/>
    <property type="project" value="UniProtKB-KW"/>
</dbReference>
<evidence type="ECO:0000313" key="12">
    <source>
        <dbReference type="EMBL" id="CAG9322214.1"/>
    </source>
</evidence>
<evidence type="ECO:0000259" key="11">
    <source>
        <dbReference type="Pfam" id="PF17900"/>
    </source>
</evidence>
<dbReference type="Proteomes" id="UP001162131">
    <property type="component" value="Unassembled WGS sequence"/>
</dbReference>
<dbReference type="SUPFAM" id="SSF63737">
    <property type="entry name" value="Leukotriene A4 hydrolase N-terminal domain"/>
    <property type="match status" value="1"/>
</dbReference>
<dbReference type="Gene3D" id="1.10.390.10">
    <property type="entry name" value="Neutral Protease Domain 2"/>
    <property type="match status" value="1"/>
</dbReference>
<evidence type="ECO:0000256" key="6">
    <source>
        <dbReference type="ARBA" id="ARBA00022801"/>
    </source>
</evidence>
<dbReference type="Pfam" id="PF01433">
    <property type="entry name" value="Peptidase_M1"/>
    <property type="match status" value="1"/>
</dbReference>
<accession>A0AAU9JDT6</accession>
<protein>
    <recommendedName>
        <fullName evidence="14">Aminopeptidase</fullName>
    </recommendedName>
</protein>
<evidence type="ECO:0000256" key="2">
    <source>
        <dbReference type="ARBA" id="ARBA00010136"/>
    </source>
</evidence>
<dbReference type="InterPro" id="IPR014782">
    <property type="entry name" value="Peptidase_M1_dom"/>
</dbReference>
<dbReference type="InterPro" id="IPR050344">
    <property type="entry name" value="Peptidase_M1_aminopeptidases"/>
</dbReference>
<proteinExistence type="inferred from homology"/>
<dbReference type="InterPro" id="IPR024571">
    <property type="entry name" value="ERAP1-like_C_dom"/>
</dbReference>
<dbReference type="InterPro" id="IPR012778">
    <property type="entry name" value="Pept_M1_aminopeptidase"/>
</dbReference>
<feature type="domain" description="ERAP1-like C-terminal" evidence="10">
    <location>
        <begin position="537"/>
        <end position="823"/>
    </location>
</feature>
<dbReference type="AlphaFoldDB" id="A0AAU9JDT6"/>
<evidence type="ECO:0000256" key="1">
    <source>
        <dbReference type="ARBA" id="ARBA00001947"/>
    </source>
</evidence>
<comment type="similarity">
    <text evidence="2">Belongs to the peptidase M1 family.</text>
</comment>
<dbReference type="InterPro" id="IPR042097">
    <property type="entry name" value="Aminopeptidase_N-like_N_sf"/>
</dbReference>
<dbReference type="Gene3D" id="2.60.40.1730">
    <property type="entry name" value="tricorn interacting facor f3 domain"/>
    <property type="match status" value="1"/>
</dbReference>
<dbReference type="SUPFAM" id="SSF55486">
    <property type="entry name" value="Metalloproteases ('zincins'), catalytic domain"/>
    <property type="match status" value="1"/>
</dbReference>
<dbReference type="FunFam" id="2.60.40.1730:FF:000010">
    <property type="entry name" value="Putative aminopeptidase N"/>
    <property type="match status" value="1"/>
</dbReference>
<dbReference type="InterPro" id="IPR027268">
    <property type="entry name" value="Peptidase_M4/M1_CTD_sf"/>
</dbReference>
<evidence type="ECO:0000256" key="3">
    <source>
        <dbReference type="ARBA" id="ARBA00022438"/>
    </source>
</evidence>
<dbReference type="EMBL" id="CAJZBQ010000030">
    <property type="protein sequence ID" value="CAG9322214.1"/>
    <property type="molecule type" value="Genomic_DNA"/>
</dbReference>
<evidence type="ECO:0008006" key="14">
    <source>
        <dbReference type="Google" id="ProtNLM"/>
    </source>
</evidence>
<dbReference type="GO" id="GO:0005615">
    <property type="term" value="C:extracellular space"/>
    <property type="evidence" value="ECO:0007669"/>
    <property type="project" value="TreeGrafter"/>
</dbReference>
<evidence type="ECO:0000256" key="8">
    <source>
        <dbReference type="ARBA" id="ARBA00023049"/>
    </source>
</evidence>
<dbReference type="Pfam" id="PF11838">
    <property type="entry name" value="ERAP1_C"/>
    <property type="match status" value="1"/>
</dbReference>
<keyword evidence="8" id="KW-0482">Metalloprotease</keyword>
<dbReference type="GO" id="GO:0016020">
    <property type="term" value="C:membrane"/>
    <property type="evidence" value="ECO:0007669"/>
    <property type="project" value="TreeGrafter"/>
</dbReference>
<reference evidence="12" key="1">
    <citation type="submission" date="2021-09" db="EMBL/GenBank/DDBJ databases">
        <authorList>
            <consortium name="AG Swart"/>
            <person name="Singh M."/>
            <person name="Singh A."/>
            <person name="Seah K."/>
            <person name="Emmerich C."/>
        </authorList>
    </citation>
    <scope>NUCLEOTIDE SEQUENCE</scope>
    <source>
        <strain evidence="12">ATCC30299</strain>
    </source>
</reference>
<dbReference type="FunFam" id="1.10.390.10:FF:000006">
    <property type="entry name" value="Puromycin-sensitive aminopeptidase"/>
    <property type="match status" value="1"/>
</dbReference>
<evidence type="ECO:0000256" key="5">
    <source>
        <dbReference type="ARBA" id="ARBA00022723"/>
    </source>
</evidence>
<keyword evidence="6" id="KW-0378">Hydrolase</keyword>
<dbReference type="InterPro" id="IPR001930">
    <property type="entry name" value="Peptidase_M1"/>
</dbReference>
<dbReference type="InterPro" id="IPR045357">
    <property type="entry name" value="Aminopeptidase_N-like_N"/>
</dbReference>
<dbReference type="NCBIfam" id="TIGR02412">
    <property type="entry name" value="pepN_strep_liv"/>
    <property type="match status" value="1"/>
</dbReference>
<keyword evidence="4" id="KW-0645">Protease</keyword>
<dbReference type="PANTHER" id="PTHR11533">
    <property type="entry name" value="PROTEASE M1 ZINC METALLOPROTEASE"/>
    <property type="match status" value="1"/>
</dbReference>
<dbReference type="GO" id="GO:0008270">
    <property type="term" value="F:zinc ion binding"/>
    <property type="evidence" value="ECO:0007669"/>
    <property type="project" value="InterPro"/>
</dbReference>
<organism evidence="12 13">
    <name type="scientific">Blepharisma stoltei</name>
    <dbReference type="NCBI Taxonomy" id="1481888"/>
    <lineage>
        <taxon>Eukaryota</taxon>
        <taxon>Sar</taxon>
        <taxon>Alveolata</taxon>
        <taxon>Ciliophora</taxon>
        <taxon>Postciliodesmatophora</taxon>
        <taxon>Heterotrichea</taxon>
        <taxon>Heterotrichida</taxon>
        <taxon>Blepharismidae</taxon>
        <taxon>Blepharisma</taxon>
    </lineage>
</organism>
<dbReference type="GO" id="GO:0005737">
    <property type="term" value="C:cytoplasm"/>
    <property type="evidence" value="ECO:0007669"/>
    <property type="project" value="TreeGrafter"/>
</dbReference>
<evidence type="ECO:0000259" key="10">
    <source>
        <dbReference type="Pfam" id="PF11838"/>
    </source>
</evidence>
<dbReference type="GO" id="GO:0043171">
    <property type="term" value="P:peptide catabolic process"/>
    <property type="evidence" value="ECO:0007669"/>
    <property type="project" value="TreeGrafter"/>
</dbReference>
<feature type="domain" description="Aminopeptidase N-like N-terminal" evidence="11">
    <location>
        <begin position="23"/>
        <end position="196"/>
    </location>
</feature>
<dbReference type="GO" id="GO:0070006">
    <property type="term" value="F:metalloaminopeptidase activity"/>
    <property type="evidence" value="ECO:0007669"/>
    <property type="project" value="TreeGrafter"/>
</dbReference>
<evidence type="ECO:0000259" key="9">
    <source>
        <dbReference type="Pfam" id="PF01433"/>
    </source>
</evidence>
<keyword evidence="13" id="KW-1185">Reference proteome</keyword>
<comment type="cofactor">
    <cofactor evidence="1">
        <name>Zn(2+)</name>
        <dbReference type="ChEBI" id="CHEBI:29105"/>
    </cofactor>
</comment>
<comment type="caution">
    <text evidence="12">The sequence shown here is derived from an EMBL/GenBank/DDBJ whole genome shotgun (WGS) entry which is preliminary data.</text>
</comment>
<gene>
    <name evidence="12" type="ORF">BSTOLATCC_MIC30589</name>
</gene>
<evidence type="ECO:0000256" key="4">
    <source>
        <dbReference type="ARBA" id="ARBA00022670"/>
    </source>
</evidence>
<evidence type="ECO:0000256" key="7">
    <source>
        <dbReference type="ARBA" id="ARBA00022833"/>
    </source>
</evidence>
<dbReference type="GO" id="GO:0042277">
    <property type="term" value="F:peptide binding"/>
    <property type="evidence" value="ECO:0007669"/>
    <property type="project" value="TreeGrafter"/>
</dbReference>
<name>A0AAU9JDT6_9CILI</name>
<dbReference type="PRINTS" id="PR00756">
    <property type="entry name" value="ALADIPTASE"/>
</dbReference>
<evidence type="ECO:0000313" key="13">
    <source>
        <dbReference type="Proteomes" id="UP001162131"/>
    </source>
</evidence>
<dbReference type="CDD" id="cd09602">
    <property type="entry name" value="M1_APN"/>
    <property type="match status" value="1"/>
</dbReference>
<sequence>MAEVYTLTCDDAKIRSENIEGVSYEVSLAITKESGFSGVVKIFFTCKNPAVRAFVEYHGKQVDSVKINGESSEIAWKNSQIDLLNLKQGENIAEIEYQNNYSNDGLGLHHYKDPEDQECYVYSQCEPFSANRIIPCFDQPDLKATFKLSIVAPRSWKVISNEKCTSKIPIPTVPGAVSEPYSLHIFKQSPKMSTYLFAVCAGPYEEFRNDNNEVDIELGLFCRKTLKQYLDFEKYFRWTIEGFKFYNEFFGYNYPFSKYDQLFVPEFKFGAMENIGCVTFRDQFLFKDPPSSLMISRVCEVILHEMAHMWFGDLVTMKWWDDLWLNESFATFMSFVAKEDKLIDEHPTVWIEFLGKKGWGYATDQLPTTHPISTHVENTSQTESNFDGISYSKGASVLKQLYFLVGREVFSRSLKIYVQKYQYLNAEFSDLIEIIAQQARDHGNLRDINQWAQIWVKTAGLNELEPVIERDNEGKVTKFVIKQSAALPEHPTLRDHKIIVELFDSSMNSIQKATITVLPQDETVLEQFNGLPVSCAILNVEDWGYCKIRIDEHSFNTLKLHLSKIPQPLTRQLVYRALWDMVRDIRMSGVEFIEFALAQAPLEKDPEIANFILDYASAASSFIPLCPEKENLIHDLFALTLSKLNQSASDQESITYKNKALGFIYRKDDVERAVQWVLNNNTGIPNWKLGKNDRWSIIKKYSEITYEADAIVKEECKKDASDTGHIAALYCESAYPVFELKRATWDRIVNNGEQLSNYDREAVMSGFNKSRQAELLASFTDQYFDKVIEIINRCEHEFGKSFCNGLLPAYEKEETLIERIEQLLPLIPKERLDIIREYREHISVLQKRKCGKELSISYLNNKKA</sequence>